<sequence>MCCRFAVTLTNDKDCSDGEETYNAHGAMHVSTIEYDDTRELELEVYRITDGKEAARREMRRKRHTKRLQTRLSVARAVVTQTFIRI</sequence>
<dbReference type="EMBL" id="CM035428">
    <property type="protein sequence ID" value="KAH7302633.1"/>
    <property type="molecule type" value="Genomic_DNA"/>
</dbReference>
<evidence type="ECO:0000313" key="1">
    <source>
        <dbReference type="EMBL" id="KAH7302633.1"/>
    </source>
</evidence>
<gene>
    <name evidence="1" type="ORF">KP509_23G080500</name>
</gene>
<organism evidence="1 2">
    <name type="scientific">Ceratopteris richardii</name>
    <name type="common">Triangle waterfern</name>
    <dbReference type="NCBI Taxonomy" id="49495"/>
    <lineage>
        <taxon>Eukaryota</taxon>
        <taxon>Viridiplantae</taxon>
        <taxon>Streptophyta</taxon>
        <taxon>Embryophyta</taxon>
        <taxon>Tracheophyta</taxon>
        <taxon>Polypodiopsida</taxon>
        <taxon>Polypodiidae</taxon>
        <taxon>Polypodiales</taxon>
        <taxon>Pteridineae</taxon>
        <taxon>Pteridaceae</taxon>
        <taxon>Parkerioideae</taxon>
        <taxon>Ceratopteris</taxon>
    </lineage>
</organism>
<dbReference type="AlphaFoldDB" id="A0A8T2S4Q4"/>
<comment type="caution">
    <text evidence="1">The sequence shown here is derived from an EMBL/GenBank/DDBJ whole genome shotgun (WGS) entry which is preliminary data.</text>
</comment>
<name>A0A8T2S4Q4_CERRI</name>
<protein>
    <submittedName>
        <fullName evidence="1">Uncharacterized protein</fullName>
    </submittedName>
</protein>
<accession>A0A8T2S4Q4</accession>
<evidence type="ECO:0000313" key="2">
    <source>
        <dbReference type="Proteomes" id="UP000825935"/>
    </source>
</evidence>
<proteinExistence type="predicted"/>
<keyword evidence="2" id="KW-1185">Reference proteome</keyword>
<reference evidence="1 2" key="1">
    <citation type="submission" date="2021-08" db="EMBL/GenBank/DDBJ databases">
        <title>WGS assembly of Ceratopteris richardii.</title>
        <authorList>
            <person name="Marchant D.B."/>
            <person name="Chen G."/>
            <person name="Jenkins J."/>
            <person name="Shu S."/>
            <person name="Leebens-Mack J."/>
            <person name="Grimwood J."/>
            <person name="Schmutz J."/>
            <person name="Soltis P."/>
            <person name="Soltis D."/>
            <person name="Chen Z.-H."/>
        </authorList>
    </citation>
    <scope>NUCLEOTIDE SEQUENCE [LARGE SCALE GENOMIC DNA]</scope>
    <source>
        <strain evidence="1">Whitten #5841</strain>
        <tissue evidence="1">Leaf</tissue>
    </source>
</reference>
<dbReference type="Proteomes" id="UP000825935">
    <property type="component" value="Chromosome 23"/>
</dbReference>